<dbReference type="Pfam" id="PF00849">
    <property type="entry name" value="PseudoU_synth_2"/>
    <property type="match status" value="1"/>
</dbReference>
<proteinExistence type="inferred from homology"/>
<feature type="domain" description="PX" evidence="3">
    <location>
        <begin position="691"/>
        <end position="747"/>
    </location>
</feature>
<dbReference type="SUPFAM" id="SSF64268">
    <property type="entry name" value="PX domain"/>
    <property type="match status" value="1"/>
</dbReference>
<dbReference type="GO" id="GO:0003723">
    <property type="term" value="F:RNA binding"/>
    <property type="evidence" value="ECO:0007669"/>
    <property type="project" value="InterPro"/>
</dbReference>
<evidence type="ECO:0000256" key="1">
    <source>
        <dbReference type="ARBA" id="ARBA00010876"/>
    </source>
</evidence>
<evidence type="ECO:0000256" key="2">
    <source>
        <dbReference type="SAM" id="MobiDB-lite"/>
    </source>
</evidence>
<dbReference type="EMBL" id="CAUJNA010003261">
    <property type="protein sequence ID" value="CAJ1397270.1"/>
    <property type="molecule type" value="Genomic_DNA"/>
</dbReference>
<evidence type="ECO:0000313" key="6">
    <source>
        <dbReference type="Proteomes" id="UP001178507"/>
    </source>
</evidence>
<dbReference type="CDD" id="cd06093">
    <property type="entry name" value="PX_domain"/>
    <property type="match status" value="1"/>
</dbReference>
<organism evidence="5 6">
    <name type="scientific">Effrenium voratum</name>
    <dbReference type="NCBI Taxonomy" id="2562239"/>
    <lineage>
        <taxon>Eukaryota</taxon>
        <taxon>Sar</taxon>
        <taxon>Alveolata</taxon>
        <taxon>Dinophyceae</taxon>
        <taxon>Suessiales</taxon>
        <taxon>Symbiodiniaceae</taxon>
        <taxon>Effrenium</taxon>
    </lineage>
</organism>
<dbReference type="InterPro" id="IPR001683">
    <property type="entry name" value="PX_dom"/>
</dbReference>
<dbReference type="CDD" id="cd02869">
    <property type="entry name" value="PseudoU_synth_RluA_like"/>
    <property type="match status" value="1"/>
</dbReference>
<dbReference type="InterPro" id="IPR036871">
    <property type="entry name" value="PX_dom_sf"/>
</dbReference>
<gene>
    <name evidence="5" type="ORF">EVOR1521_LOCUS21321</name>
</gene>
<dbReference type="Gene3D" id="3.30.1520.10">
    <property type="entry name" value="Phox-like domain"/>
    <property type="match status" value="1"/>
</dbReference>
<evidence type="ECO:0000259" key="3">
    <source>
        <dbReference type="Pfam" id="PF00787"/>
    </source>
</evidence>
<dbReference type="PANTHER" id="PTHR21600">
    <property type="entry name" value="MITOCHONDRIAL RNA PSEUDOURIDINE SYNTHASE"/>
    <property type="match status" value="1"/>
</dbReference>
<dbReference type="GO" id="GO:0000455">
    <property type="term" value="P:enzyme-directed rRNA pseudouridine synthesis"/>
    <property type="evidence" value="ECO:0007669"/>
    <property type="project" value="TreeGrafter"/>
</dbReference>
<protein>
    <submittedName>
        <fullName evidence="5">Uncharacterized protein</fullName>
    </submittedName>
</protein>
<dbReference type="Gene3D" id="3.30.2350.10">
    <property type="entry name" value="Pseudouridine synthase"/>
    <property type="match status" value="1"/>
</dbReference>
<dbReference type="PANTHER" id="PTHR21600:SF87">
    <property type="entry name" value="RNA PSEUDOURIDYLATE SYNTHASE DOMAIN-CONTAINING PROTEIN 1"/>
    <property type="match status" value="1"/>
</dbReference>
<evidence type="ECO:0000259" key="4">
    <source>
        <dbReference type="Pfam" id="PF00849"/>
    </source>
</evidence>
<feature type="compositionally biased region" description="Polar residues" evidence="2">
    <location>
        <begin position="63"/>
        <end position="75"/>
    </location>
</feature>
<comment type="similarity">
    <text evidence="1">Belongs to the pseudouridine synthase RluA family.</text>
</comment>
<keyword evidence="6" id="KW-1185">Reference proteome</keyword>
<dbReference type="Pfam" id="PF00787">
    <property type="entry name" value="PX"/>
    <property type="match status" value="1"/>
</dbReference>
<feature type="region of interest" description="Disordered" evidence="2">
    <location>
        <begin position="63"/>
        <end position="86"/>
    </location>
</feature>
<dbReference type="GO" id="GO:0035091">
    <property type="term" value="F:phosphatidylinositol binding"/>
    <property type="evidence" value="ECO:0007669"/>
    <property type="project" value="InterPro"/>
</dbReference>
<accession>A0AA36J0C6</accession>
<evidence type="ECO:0000313" key="5">
    <source>
        <dbReference type="EMBL" id="CAJ1397270.1"/>
    </source>
</evidence>
<name>A0AA36J0C6_9DINO</name>
<dbReference type="AlphaFoldDB" id="A0AA36J0C6"/>
<dbReference type="GO" id="GO:0009982">
    <property type="term" value="F:pseudouridine synthase activity"/>
    <property type="evidence" value="ECO:0007669"/>
    <property type="project" value="InterPro"/>
</dbReference>
<reference evidence="5" key="1">
    <citation type="submission" date="2023-08" db="EMBL/GenBank/DDBJ databases">
        <authorList>
            <person name="Chen Y."/>
            <person name="Shah S."/>
            <person name="Dougan E. K."/>
            <person name="Thang M."/>
            <person name="Chan C."/>
        </authorList>
    </citation>
    <scope>NUCLEOTIDE SEQUENCE</scope>
</reference>
<comment type="caution">
    <text evidence="5">The sequence shown here is derived from an EMBL/GenBank/DDBJ whole genome shotgun (WGS) entry which is preliminary data.</text>
</comment>
<sequence>MDDNLLRALARELQLNGGSAPASELLRYDRQLRHQLGDRKLLKFIAQHPDVFRVEGQVVSLQSGGRLQGDTSRPAQDTEAGGKEVPAPTRALQRECVAGLRYVMENRGGKCPVRLDWLCTVPKVRNEMTLWLRHGMSQGKLPQCAPRSEQWWKVAIPELLKFLQERPDIFEVGPLGGDAEGPVRLRKTLVGLTEDWWQRTAQMHEECQEQLRRRVAAVLQSFQADPAKKRFAFQLLSEVAQDPGVQHLLHGRALASALDDDRFQVREDPKHGITIRLARSAKPGDACGQRHRPTARRECQTQVLVQEEGYAAVLDKPAGATTEEVIEDFQARSNLAYKIQSVSRLDAPTSGALVVPLSPEAELELKQDFTNRQVRKAYLALAIGEAPEHGTIDTKLRSVQSVDRYRAVVHPYGKPAVTVFQRLCRLPGDQHQDCYSLVLAWPLTGRMHQIRAHFAHLGFPLAGDHRYTPRKDATAWCGGRLFLHAAYVAVGSGSGLQAVCPLKEDLKAPLAALGAEDQLLAELETLEFYEARGPGGSGSCYDSSDSSDLEAVLCKDLQDPDPADTWRPSLAVPKAVEPELPPCAGPPVPRMPGPKPCPEEPDWPGGIVTHSPSTAGAMGGVVATVGCAALGMAVAGPVGAVIGGGIAALAASSSKRSSVRLPSLGVSTISLPREGMCEHNGVTYFAVDVVHSTRGTWRVMRRYNEFRELKRYVRGRCRFPRKLWFGCEGPRLEERRHALEVWLRHVALRYTANGMPWRVESPLRDFLERGSNQVPVPDEFISVQVPPGVVPGQPLTVTAPGGPSFIIVVPEGASPGAMLRVQRPPNTSGDTPLALGDQNGTANKVLLSVSVPAGVRPGQMLAVKVPDGRELTVVVPPDAPQELQLEFDAAQGRLTVAPTCNPQTNSQGSGGEMFSIQLPPGSEPGRAINIQVPDGRTLPFTVPAGRKSGDLVLVCLDATRSGLVQA</sequence>
<feature type="domain" description="Pseudouridine synthase RsuA/RluA-like" evidence="4">
    <location>
        <begin position="328"/>
        <end position="456"/>
    </location>
</feature>
<dbReference type="InterPro" id="IPR020103">
    <property type="entry name" value="PsdUridine_synth_cat_dom_sf"/>
</dbReference>
<dbReference type="InterPro" id="IPR006145">
    <property type="entry name" value="PsdUridine_synth_RsuA/RluA"/>
</dbReference>
<dbReference type="InterPro" id="IPR050188">
    <property type="entry name" value="RluA_PseudoU_synthase"/>
</dbReference>
<dbReference type="SUPFAM" id="SSF55120">
    <property type="entry name" value="Pseudouridine synthase"/>
    <property type="match status" value="1"/>
</dbReference>
<dbReference type="Proteomes" id="UP001178507">
    <property type="component" value="Unassembled WGS sequence"/>
</dbReference>